<gene>
    <name evidence="1" type="ORF">FKV42_01845</name>
</gene>
<evidence type="ECO:0000313" key="2">
    <source>
        <dbReference type="Proteomes" id="UP000319335"/>
    </source>
</evidence>
<dbReference type="OrthoDB" id="142251at2157"/>
<name>A0A7Z8P5H4_9EURY</name>
<proteinExistence type="predicted"/>
<reference evidence="1 2" key="1">
    <citation type="submission" date="2019-06" db="EMBL/GenBank/DDBJ databases">
        <title>Draft genome sequence of Methanolobus vulcani B1d.</title>
        <authorList>
            <person name="Creighbaum A.J."/>
            <person name="Ticak T."/>
            <person name="Hariraju D."/>
            <person name="Arivett B.A."/>
            <person name="Ferguson D.J.Jr."/>
        </authorList>
    </citation>
    <scope>NUCLEOTIDE SEQUENCE [LARGE SCALE GENOMIC DNA]</scope>
    <source>
        <strain evidence="1 2">B1d</strain>
    </source>
</reference>
<dbReference type="RefSeq" id="WP_154808532.1">
    <property type="nucleotide sequence ID" value="NZ_VIAQ01000006.1"/>
</dbReference>
<keyword evidence="2" id="KW-1185">Reference proteome</keyword>
<organism evidence="1 2">
    <name type="scientific">Methanolobus vulcani</name>
    <dbReference type="NCBI Taxonomy" id="38026"/>
    <lineage>
        <taxon>Archaea</taxon>
        <taxon>Methanobacteriati</taxon>
        <taxon>Methanobacteriota</taxon>
        <taxon>Stenosarchaea group</taxon>
        <taxon>Methanomicrobia</taxon>
        <taxon>Methanosarcinales</taxon>
        <taxon>Methanosarcinaceae</taxon>
        <taxon>Methanolobus</taxon>
    </lineage>
</organism>
<comment type="caution">
    <text evidence="1">The sequence shown here is derived from an EMBL/GenBank/DDBJ whole genome shotgun (WGS) entry which is preliminary data.</text>
</comment>
<dbReference type="EMBL" id="VIAQ01000006">
    <property type="protein sequence ID" value="TQD28426.1"/>
    <property type="molecule type" value="Genomic_DNA"/>
</dbReference>
<protein>
    <submittedName>
        <fullName evidence="1">Uncharacterized protein</fullName>
    </submittedName>
</protein>
<dbReference type="Proteomes" id="UP000319335">
    <property type="component" value="Unassembled WGS sequence"/>
</dbReference>
<dbReference type="AlphaFoldDB" id="A0A7Z8P5H4"/>
<sequence>MLIVVFFLLFAAFFMWSAYNHMYSKEIDARLLDTVPDEFVIVTEEELNDYPALKEAIDTQSYVKANPHEWSKTIDFLDEKGSHVIKFRDEYYQIMFATA</sequence>
<evidence type="ECO:0000313" key="1">
    <source>
        <dbReference type="EMBL" id="TQD28426.1"/>
    </source>
</evidence>
<accession>A0A7Z8P5H4</accession>